<gene>
    <name evidence="1" type="ORF">METZ01_LOCUS440450</name>
</gene>
<proteinExistence type="predicted"/>
<evidence type="ECO:0000313" key="1">
    <source>
        <dbReference type="EMBL" id="SVD87596.1"/>
    </source>
</evidence>
<dbReference type="Pfam" id="PF13759">
    <property type="entry name" value="2OG-FeII_Oxy_5"/>
    <property type="match status" value="1"/>
</dbReference>
<organism evidence="1">
    <name type="scientific">marine metagenome</name>
    <dbReference type="NCBI Taxonomy" id="408172"/>
    <lineage>
        <taxon>unclassified sequences</taxon>
        <taxon>metagenomes</taxon>
        <taxon>ecological metagenomes</taxon>
    </lineage>
</organism>
<dbReference type="Gene3D" id="2.60.120.620">
    <property type="entry name" value="q2cbj1_9rhob like domain"/>
    <property type="match status" value="1"/>
</dbReference>
<sequence length="214" mass="25022">DKIKVSQKEKKEIIKFIFNSENESNNIPKRKGDAWLGDTRGQEYLFKVPIMNNLAYLVSEKIKLYTEMLRLNNEKLHFFYQRSWATITKNKEHIRLHSHDQSNISFSYYLLKPKNSGNIRFSSESQNEIAKGLFHKEKLDLGLLKEVTKRNTPNIDLNVEEGNIIIFPSKTKHSTTPNVTQNPRISISGDVTIMLKDSSGHERLMPHFNNWQQF</sequence>
<dbReference type="EMBL" id="UINC01179089">
    <property type="protein sequence ID" value="SVD87596.1"/>
    <property type="molecule type" value="Genomic_DNA"/>
</dbReference>
<dbReference type="AlphaFoldDB" id="A0A382YWE3"/>
<feature type="non-terminal residue" evidence="1">
    <location>
        <position position="1"/>
    </location>
</feature>
<name>A0A382YWE3_9ZZZZ</name>
<protein>
    <recommendedName>
        <fullName evidence="2">Fe2OG dioxygenase domain-containing protein</fullName>
    </recommendedName>
</protein>
<accession>A0A382YWE3</accession>
<dbReference type="InterPro" id="IPR012668">
    <property type="entry name" value="CHP02466"/>
</dbReference>
<reference evidence="1" key="1">
    <citation type="submission" date="2018-05" db="EMBL/GenBank/DDBJ databases">
        <authorList>
            <person name="Lanie J.A."/>
            <person name="Ng W.-L."/>
            <person name="Kazmierczak K.M."/>
            <person name="Andrzejewski T.M."/>
            <person name="Davidsen T.M."/>
            <person name="Wayne K.J."/>
            <person name="Tettelin H."/>
            <person name="Glass J.I."/>
            <person name="Rusch D."/>
            <person name="Podicherti R."/>
            <person name="Tsui H.-C.T."/>
            <person name="Winkler M.E."/>
        </authorList>
    </citation>
    <scope>NUCLEOTIDE SEQUENCE</scope>
</reference>
<evidence type="ECO:0008006" key="2">
    <source>
        <dbReference type="Google" id="ProtNLM"/>
    </source>
</evidence>
<dbReference type="SUPFAM" id="SSF51197">
    <property type="entry name" value="Clavaminate synthase-like"/>
    <property type="match status" value="1"/>
</dbReference>